<name>A0A4R7K8M2_9FLAO</name>
<dbReference type="OrthoDB" id="1454632at2"/>
<dbReference type="AlphaFoldDB" id="A0A4R7K8M2"/>
<organism evidence="1 2">
    <name type="scientific">Maribacter spongiicola</name>
    <dbReference type="NCBI Taxonomy" id="1206753"/>
    <lineage>
        <taxon>Bacteria</taxon>
        <taxon>Pseudomonadati</taxon>
        <taxon>Bacteroidota</taxon>
        <taxon>Flavobacteriia</taxon>
        <taxon>Flavobacteriales</taxon>
        <taxon>Flavobacteriaceae</taxon>
        <taxon>Maribacter</taxon>
    </lineage>
</organism>
<gene>
    <name evidence="1" type="ORF">CLV90_1112</name>
</gene>
<protein>
    <submittedName>
        <fullName evidence="1">Uncharacterized protein</fullName>
    </submittedName>
</protein>
<reference evidence="1 2" key="1">
    <citation type="submission" date="2019-03" db="EMBL/GenBank/DDBJ databases">
        <title>Genomic Encyclopedia of Archaeal and Bacterial Type Strains, Phase II (KMG-II): from individual species to whole genera.</title>
        <authorList>
            <person name="Goeker M."/>
        </authorList>
    </citation>
    <scope>NUCLEOTIDE SEQUENCE [LARGE SCALE GENOMIC DNA]</scope>
    <source>
        <strain evidence="1 2">DSM 25233</strain>
    </source>
</reference>
<proteinExistence type="predicted"/>
<evidence type="ECO:0000313" key="1">
    <source>
        <dbReference type="EMBL" id="TDT47042.1"/>
    </source>
</evidence>
<dbReference type="EMBL" id="SOAY01000010">
    <property type="protein sequence ID" value="TDT47042.1"/>
    <property type="molecule type" value="Genomic_DNA"/>
</dbReference>
<keyword evidence="2" id="KW-1185">Reference proteome</keyword>
<sequence length="196" mass="23424">MRSTDYKQEILISTELPESLMVLIIKYWAFENDDFKYNLLDFIDFNPFEESNETLDKILINSKCLITLNSCQLCNSYIKYTAKNREDYYELIRLNHKVCIHCKEFSVNYNNKSINYKTVEIALKELSETELKVLVGIVQLKSKTLIYRHIFNNDLEDSNIWGIINVLQRKKLISIDRDDNWKIKNFNYNQKLKKLI</sequence>
<dbReference type="Proteomes" id="UP000294749">
    <property type="component" value="Unassembled WGS sequence"/>
</dbReference>
<accession>A0A4R7K8M2</accession>
<evidence type="ECO:0000313" key="2">
    <source>
        <dbReference type="Proteomes" id="UP000294749"/>
    </source>
</evidence>
<comment type="caution">
    <text evidence="1">The sequence shown here is derived from an EMBL/GenBank/DDBJ whole genome shotgun (WGS) entry which is preliminary data.</text>
</comment>
<dbReference type="RefSeq" id="WP_133686462.1">
    <property type="nucleotide sequence ID" value="NZ_SOAY01000010.1"/>
</dbReference>